<reference evidence="2" key="1">
    <citation type="submission" date="2019-08" db="EMBL/GenBank/DDBJ databases">
        <title>The genome of the North American firefly Photinus pyralis.</title>
        <authorList>
            <consortium name="Photinus pyralis genome working group"/>
            <person name="Fallon T.R."/>
            <person name="Sander Lower S.E."/>
            <person name="Weng J.-K."/>
        </authorList>
    </citation>
    <scope>NUCLEOTIDE SEQUENCE</scope>
    <source>
        <strain evidence="2">TRF0915ILg1</strain>
        <tissue evidence="2">Whole body</tissue>
    </source>
</reference>
<organism evidence="2 3">
    <name type="scientific">Ignelater luminosus</name>
    <name type="common">Cucubano</name>
    <name type="synonym">Pyrophorus luminosus</name>
    <dbReference type="NCBI Taxonomy" id="2038154"/>
    <lineage>
        <taxon>Eukaryota</taxon>
        <taxon>Metazoa</taxon>
        <taxon>Ecdysozoa</taxon>
        <taxon>Arthropoda</taxon>
        <taxon>Hexapoda</taxon>
        <taxon>Insecta</taxon>
        <taxon>Pterygota</taxon>
        <taxon>Neoptera</taxon>
        <taxon>Endopterygota</taxon>
        <taxon>Coleoptera</taxon>
        <taxon>Polyphaga</taxon>
        <taxon>Elateriformia</taxon>
        <taxon>Elateroidea</taxon>
        <taxon>Elateridae</taxon>
        <taxon>Agrypninae</taxon>
        <taxon>Pyrophorini</taxon>
        <taxon>Ignelater</taxon>
    </lineage>
</organism>
<name>A0A8K0G2S7_IGNLU</name>
<gene>
    <name evidence="2" type="ORF">ILUMI_22477</name>
</gene>
<feature type="compositionally biased region" description="Polar residues" evidence="1">
    <location>
        <begin position="146"/>
        <end position="170"/>
    </location>
</feature>
<sequence length="170" mass="19075">MGDSLLNQLKKIVDSIDNDDSKSCGPCGSCCGPTLTLKPLCSPPCPFSYLQVCMLIPPPEYVKPLTLPCSLGLGNECKHDLETDFKTCSANFYDNYNVDYHRHIAQLPDEKWTRILTKWRPRETKRGMEIPNTRWRNDIRRHAGASPSSTTAARALQTTNEATAPFRLST</sequence>
<dbReference type="EMBL" id="VTPC01090310">
    <property type="protein sequence ID" value="KAF2883694.1"/>
    <property type="molecule type" value="Genomic_DNA"/>
</dbReference>
<dbReference type="OrthoDB" id="8193815at2759"/>
<evidence type="ECO:0000313" key="2">
    <source>
        <dbReference type="EMBL" id="KAF2883694.1"/>
    </source>
</evidence>
<feature type="region of interest" description="Disordered" evidence="1">
    <location>
        <begin position="141"/>
        <end position="170"/>
    </location>
</feature>
<keyword evidence="3" id="KW-1185">Reference proteome</keyword>
<protein>
    <submittedName>
        <fullName evidence="2">Uncharacterized protein</fullName>
    </submittedName>
</protein>
<evidence type="ECO:0000256" key="1">
    <source>
        <dbReference type="SAM" id="MobiDB-lite"/>
    </source>
</evidence>
<comment type="caution">
    <text evidence="2">The sequence shown here is derived from an EMBL/GenBank/DDBJ whole genome shotgun (WGS) entry which is preliminary data.</text>
</comment>
<evidence type="ECO:0000313" key="3">
    <source>
        <dbReference type="Proteomes" id="UP000801492"/>
    </source>
</evidence>
<dbReference type="AlphaFoldDB" id="A0A8K0G2S7"/>
<accession>A0A8K0G2S7</accession>
<dbReference type="Proteomes" id="UP000801492">
    <property type="component" value="Unassembled WGS sequence"/>
</dbReference>
<proteinExistence type="predicted"/>